<dbReference type="InterPro" id="IPR036257">
    <property type="entry name" value="Cyt_c_oxidase_su2_TM_sf"/>
</dbReference>
<evidence type="ECO:0000256" key="14">
    <source>
        <dbReference type="PIRNR" id="PIRNR000292"/>
    </source>
</evidence>
<keyword evidence="9 18" id="KW-1133">Transmembrane helix</keyword>
<dbReference type="PIRSF" id="PIRSF000292">
    <property type="entry name" value="Ubi_od_II"/>
    <property type="match status" value="1"/>
</dbReference>
<evidence type="ECO:0000256" key="1">
    <source>
        <dbReference type="ARBA" id="ARBA00004651"/>
    </source>
</evidence>
<keyword evidence="16" id="KW-0186">Copper</keyword>
<dbReference type="PROSITE" id="PS51257">
    <property type="entry name" value="PROKAR_LIPOPROTEIN"/>
    <property type="match status" value="1"/>
</dbReference>
<keyword evidence="11 14" id="KW-0472">Membrane</keyword>
<dbReference type="CDD" id="cd04212">
    <property type="entry name" value="CuRO_UO_II"/>
    <property type="match status" value="1"/>
</dbReference>
<evidence type="ECO:0000259" key="19">
    <source>
        <dbReference type="PROSITE" id="PS50857"/>
    </source>
</evidence>
<dbReference type="Pfam" id="PF02790">
    <property type="entry name" value="COX2_TM"/>
    <property type="match status" value="1"/>
</dbReference>
<dbReference type="Gene3D" id="1.10.287.90">
    <property type="match status" value="1"/>
</dbReference>
<keyword evidence="4 14" id="KW-1003">Cell membrane</keyword>
<dbReference type="NCBIfam" id="TIGR01433">
    <property type="entry name" value="CyoA"/>
    <property type="match status" value="1"/>
</dbReference>
<accession>A0ABV5VR84</accession>
<dbReference type="Gene3D" id="2.60.40.420">
    <property type="entry name" value="Cupredoxins - blue copper proteins"/>
    <property type="match status" value="1"/>
</dbReference>
<keyword evidence="6 15" id="KW-0812">Transmembrane</keyword>
<name>A0ABV5VR84_9BACL</name>
<evidence type="ECO:0000313" key="22">
    <source>
        <dbReference type="Proteomes" id="UP001589619"/>
    </source>
</evidence>
<evidence type="ECO:0000256" key="3">
    <source>
        <dbReference type="ARBA" id="ARBA00022448"/>
    </source>
</evidence>
<feature type="transmembrane region" description="Helical" evidence="18">
    <location>
        <begin position="95"/>
        <end position="114"/>
    </location>
</feature>
<protein>
    <recommendedName>
        <fullName evidence="14">Quinol oxidase subunit 2</fullName>
        <ecNumber evidence="14">1.10.3.-</ecNumber>
    </recommendedName>
</protein>
<dbReference type="SUPFAM" id="SSF81464">
    <property type="entry name" value="Cytochrome c oxidase subunit II-like, transmembrane region"/>
    <property type="match status" value="1"/>
</dbReference>
<comment type="caution">
    <text evidence="21">The sequence shown here is derived from an EMBL/GenBank/DDBJ whole genome shotgun (WGS) entry which is preliminary data.</text>
</comment>
<evidence type="ECO:0000256" key="2">
    <source>
        <dbReference type="ARBA" id="ARBA00007866"/>
    </source>
</evidence>
<dbReference type="SUPFAM" id="SSF49503">
    <property type="entry name" value="Cupredoxins"/>
    <property type="match status" value="1"/>
</dbReference>
<dbReference type="Pfam" id="PF00116">
    <property type="entry name" value="COX2"/>
    <property type="match status" value="1"/>
</dbReference>
<evidence type="ECO:0000256" key="13">
    <source>
        <dbReference type="ARBA" id="ARBA00023288"/>
    </source>
</evidence>
<keyword evidence="12" id="KW-0564">Palmitate</keyword>
<feature type="domain" description="Cytochrome oxidase subunit II copper A binding" evidence="19">
    <location>
        <begin position="128"/>
        <end position="240"/>
    </location>
</feature>
<dbReference type="RefSeq" id="WP_344904679.1">
    <property type="nucleotide sequence ID" value="NZ_BAAAYO010000002.1"/>
</dbReference>
<evidence type="ECO:0000256" key="4">
    <source>
        <dbReference type="ARBA" id="ARBA00022475"/>
    </source>
</evidence>
<dbReference type="InterPro" id="IPR010514">
    <property type="entry name" value="COX_ARM"/>
</dbReference>
<organism evidence="21 22">
    <name type="scientific">Paenibacillus hodogayensis</name>
    <dbReference type="NCBI Taxonomy" id="279208"/>
    <lineage>
        <taxon>Bacteria</taxon>
        <taxon>Bacillati</taxon>
        <taxon>Bacillota</taxon>
        <taxon>Bacilli</taxon>
        <taxon>Bacillales</taxon>
        <taxon>Paenibacillaceae</taxon>
        <taxon>Paenibacillus</taxon>
    </lineage>
</organism>
<keyword evidence="13" id="KW-0449">Lipoprotein</keyword>
<comment type="catalytic activity">
    <reaction evidence="14">
        <text>2 a quinol + O2 = 2 a quinone + 2 H2O</text>
        <dbReference type="Rhea" id="RHEA:55376"/>
        <dbReference type="ChEBI" id="CHEBI:15377"/>
        <dbReference type="ChEBI" id="CHEBI:15379"/>
        <dbReference type="ChEBI" id="CHEBI:24646"/>
        <dbReference type="ChEBI" id="CHEBI:132124"/>
    </reaction>
</comment>
<dbReference type="PROSITE" id="PS50999">
    <property type="entry name" value="COX2_TM"/>
    <property type="match status" value="1"/>
</dbReference>
<evidence type="ECO:0000256" key="17">
    <source>
        <dbReference type="SAM" id="MobiDB-lite"/>
    </source>
</evidence>
<dbReference type="PANTHER" id="PTHR22888:SF18">
    <property type="entry name" value="CYTOCHROME BO(3) UBIQUINOL OXIDASE SUBUNIT 2"/>
    <property type="match status" value="1"/>
</dbReference>
<comment type="similarity">
    <text evidence="2 14 15">Belongs to the cytochrome c oxidase subunit 2 family.</text>
</comment>
<dbReference type="InterPro" id="IPR045187">
    <property type="entry name" value="CcO_II"/>
</dbReference>
<keyword evidence="7" id="KW-0732">Signal</keyword>
<evidence type="ECO:0000256" key="11">
    <source>
        <dbReference type="ARBA" id="ARBA00023136"/>
    </source>
</evidence>
<evidence type="ECO:0000256" key="7">
    <source>
        <dbReference type="ARBA" id="ARBA00022729"/>
    </source>
</evidence>
<feature type="compositionally biased region" description="Basic and acidic residues" evidence="17">
    <location>
        <begin position="295"/>
        <end position="310"/>
    </location>
</feature>
<feature type="compositionally biased region" description="Polar residues" evidence="17">
    <location>
        <begin position="281"/>
        <end position="290"/>
    </location>
</feature>
<dbReference type="PROSITE" id="PS50857">
    <property type="entry name" value="COX2_CUA"/>
    <property type="match status" value="1"/>
</dbReference>
<comment type="catalytic activity">
    <reaction evidence="16">
        <text>4 Fe(II)-[cytochrome c] + O2 + 8 H(+)(in) = 4 Fe(III)-[cytochrome c] + 2 H2O + 4 H(+)(out)</text>
        <dbReference type="Rhea" id="RHEA:11436"/>
        <dbReference type="Rhea" id="RHEA-COMP:10350"/>
        <dbReference type="Rhea" id="RHEA-COMP:14399"/>
        <dbReference type="ChEBI" id="CHEBI:15377"/>
        <dbReference type="ChEBI" id="CHEBI:15378"/>
        <dbReference type="ChEBI" id="CHEBI:15379"/>
        <dbReference type="ChEBI" id="CHEBI:29033"/>
        <dbReference type="ChEBI" id="CHEBI:29034"/>
        <dbReference type="EC" id="7.1.1.9"/>
    </reaction>
</comment>
<comment type="cofactor">
    <cofactor evidence="16">
        <name>Cu cation</name>
        <dbReference type="ChEBI" id="CHEBI:23378"/>
    </cofactor>
    <text evidence="16">Binds a copper A center.</text>
</comment>
<evidence type="ECO:0000259" key="20">
    <source>
        <dbReference type="PROSITE" id="PS50999"/>
    </source>
</evidence>
<evidence type="ECO:0000256" key="6">
    <source>
        <dbReference type="ARBA" id="ARBA00022692"/>
    </source>
</evidence>
<feature type="transmembrane region" description="Helical" evidence="18">
    <location>
        <begin position="47"/>
        <end position="70"/>
    </location>
</feature>
<keyword evidence="3 14" id="KW-0813">Transport</keyword>
<dbReference type="EC" id="1.10.3.-" evidence="14"/>
<dbReference type="InterPro" id="IPR034227">
    <property type="entry name" value="CuRO_UO_II"/>
</dbReference>
<evidence type="ECO:0000256" key="15">
    <source>
        <dbReference type="RuleBase" id="RU000456"/>
    </source>
</evidence>
<comment type="subcellular location">
    <subcellularLocation>
        <location evidence="1 15">Cell membrane</location>
        <topology evidence="1 15">Multi-pass membrane protein</topology>
    </subcellularLocation>
</comment>
<evidence type="ECO:0000256" key="18">
    <source>
        <dbReference type="SAM" id="Phobius"/>
    </source>
</evidence>
<evidence type="ECO:0000313" key="21">
    <source>
        <dbReference type="EMBL" id="MFB9750668.1"/>
    </source>
</evidence>
<dbReference type="InterPro" id="IPR008972">
    <property type="entry name" value="Cupredoxin"/>
</dbReference>
<keyword evidence="8 14" id="KW-0249">Electron transport</keyword>
<comment type="function">
    <text evidence="14">Catalyzes quinol oxidation with the concomitant reduction of oxygen to water. Subunit II transfers the electrons from a quinol to the binuclear center of the catalytic subunit I.</text>
</comment>
<evidence type="ECO:0000256" key="10">
    <source>
        <dbReference type="ARBA" id="ARBA00023002"/>
    </source>
</evidence>
<evidence type="ECO:0000256" key="16">
    <source>
        <dbReference type="RuleBase" id="RU004024"/>
    </source>
</evidence>
<dbReference type="PANTHER" id="PTHR22888">
    <property type="entry name" value="CYTOCHROME C OXIDASE, SUBUNIT II"/>
    <property type="match status" value="1"/>
</dbReference>
<keyword evidence="16" id="KW-0479">Metal-binding</keyword>
<dbReference type="InterPro" id="IPR011759">
    <property type="entry name" value="Cyt_c_oxidase_su2_TM_dom"/>
</dbReference>
<evidence type="ECO:0000256" key="12">
    <source>
        <dbReference type="ARBA" id="ARBA00023139"/>
    </source>
</evidence>
<dbReference type="Proteomes" id="UP001589619">
    <property type="component" value="Unassembled WGS sequence"/>
</dbReference>
<sequence>MRQGRIFRRLAAIMMLAAIAVMSTGCTEKMIVLDPKGPVGEQQRDLIYISTVLCLVVVVPVLILTVWIVWRYRDSKKNKAEYAPEWEHNTKLETIWWSIPILIIAALAVVTVKYTHILEPSKPLASEKQPITIQVTSLDWKWLFYYPDQGIATVNYVQFPDNVPVKFMLTSDAPMNSFWIPQLGGQIYTMSGMAMTLHLQANEPGKYFGSGANFSGKDFASMNFTAEAAPQEQFDKWVAGIKSTQPALTEEGYKTLAAPGVTEVASFSSFPKGLFEQTVSKYSSGHQHGQTEPAKAPKTEDKGHAGHGKDAAGSGSVSTTKQEEGGHSHVGQH</sequence>
<keyword evidence="10 14" id="KW-0560">Oxidoreductase</keyword>
<gene>
    <name evidence="21" type="primary">cyoA</name>
    <name evidence="21" type="ORF">ACFFNY_03700</name>
</gene>
<comment type="function">
    <text evidence="16">Subunits I and II form the functional core of the enzyme complex. Electrons originating in cytochrome c are transferred via heme a and Cu(A) to the binuclear center formed by heme a3 and Cu(B).</text>
</comment>
<proteinExistence type="inferred from homology"/>
<dbReference type="InterPro" id="IPR006333">
    <property type="entry name" value="Cyt_o_ubiquinol_oxidase_su2"/>
</dbReference>
<reference evidence="21 22" key="1">
    <citation type="submission" date="2024-09" db="EMBL/GenBank/DDBJ databases">
        <authorList>
            <person name="Sun Q."/>
            <person name="Mori K."/>
        </authorList>
    </citation>
    <scope>NUCLEOTIDE SEQUENCE [LARGE SCALE GENOMIC DNA]</scope>
    <source>
        <strain evidence="21 22">JCM 12520</strain>
    </source>
</reference>
<evidence type="ECO:0000256" key="8">
    <source>
        <dbReference type="ARBA" id="ARBA00022982"/>
    </source>
</evidence>
<keyword evidence="5 14" id="KW-0679">Respiratory chain</keyword>
<dbReference type="Pfam" id="PF06481">
    <property type="entry name" value="COX_ARM"/>
    <property type="match status" value="1"/>
</dbReference>
<evidence type="ECO:0000256" key="5">
    <source>
        <dbReference type="ARBA" id="ARBA00022660"/>
    </source>
</evidence>
<feature type="region of interest" description="Disordered" evidence="17">
    <location>
        <begin position="281"/>
        <end position="333"/>
    </location>
</feature>
<feature type="domain" description="Cytochrome oxidase subunit II transmembrane region profile" evidence="20">
    <location>
        <begin position="24"/>
        <end position="122"/>
    </location>
</feature>
<evidence type="ECO:0000256" key="9">
    <source>
        <dbReference type="ARBA" id="ARBA00022989"/>
    </source>
</evidence>
<dbReference type="InterPro" id="IPR002429">
    <property type="entry name" value="CcO_II-like_C"/>
</dbReference>
<keyword evidence="22" id="KW-1185">Reference proteome</keyword>
<dbReference type="EMBL" id="JBHMAG010000004">
    <property type="protein sequence ID" value="MFB9750668.1"/>
    <property type="molecule type" value="Genomic_DNA"/>
</dbReference>